<dbReference type="Gene3D" id="3.20.20.210">
    <property type="match status" value="1"/>
</dbReference>
<proteinExistence type="predicted"/>
<organism evidence="5 6">
    <name type="scientific">Candidatus Daviesbacteria bacterium GW2011_GWF2_38_6</name>
    <dbReference type="NCBI Taxonomy" id="1618432"/>
    <lineage>
        <taxon>Bacteria</taxon>
        <taxon>Candidatus Daviesiibacteriota</taxon>
    </lineage>
</organism>
<dbReference type="GO" id="GO:0003871">
    <property type="term" value="F:5-methyltetrahydropteroyltriglutamate-homocysteine S-methyltransferase activity"/>
    <property type="evidence" value="ECO:0007669"/>
    <property type="project" value="InterPro"/>
</dbReference>
<accession>A0A0G0NKN4</accession>
<comment type="caution">
    <text evidence="5">The sequence shown here is derived from an EMBL/GenBank/DDBJ whole genome shotgun (WGS) entry which is preliminary data.</text>
</comment>
<comment type="cofactor">
    <cofactor evidence="1">
        <name>Zn(2+)</name>
        <dbReference type="ChEBI" id="CHEBI:29105"/>
    </cofactor>
</comment>
<evidence type="ECO:0000313" key="6">
    <source>
        <dbReference type="Proteomes" id="UP000034324"/>
    </source>
</evidence>
<dbReference type="GO" id="GO:0009086">
    <property type="term" value="P:methionine biosynthetic process"/>
    <property type="evidence" value="ECO:0007669"/>
    <property type="project" value="InterPro"/>
</dbReference>
<reference evidence="5 6" key="1">
    <citation type="journal article" date="2015" name="Nature">
        <title>rRNA introns, odd ribosomes, and small enigmatic genomes across a large radiation of phyla.</title>
        <authorList>
            <person name="Brown C.T."/>
            <person name="Hug L.A."/>
            <person name="Thomas B.C."/>
            <person name="Sharon I."/>
            <person name="Castelle C.J."/>
            <person name="Singh A."/>
            <person name="Wilkins M.J."/>
            <person name="Williams K.H."/>
            <person name="Banfield J.F."/>
        </authorList>
    </citation>
    <scope>NUCLEOTIDE SEQUENCE [LARGE SCALE GENOMIC DNA]</scope>
</reference>
<gene>
    <name evidence="5" type="ORF">US99_C0037G0006</name>
</gene>
<evidence type="ECO:0000313" key="5">
    <source>
        <dbReference type="EMBL" id="KKQ77626.1"/>
    </source>
</evidence>
<keyword evidence="3" id="KW-0862">Zinc</keyword>
<dbReference type="GO" id="GO:0008270">
    <property type="term" value="F:zinc ion binding"/>
    <property type="evidence" value="ECO:0007669"/>
    <property type="project" value="InterPro"/>
</dbReference>
<evidence type="ECO:0000259" key="4">
    <source>
        <dbReference type="Pfam" id="PF01717"/>
    </source>
</evidence>
<dbReference type="SUPFAM" id="SSF51726">
    <property type="entry name" value="UROD/MetE-like"/>
    <property type="match status" value="1"/>
</dbReference>
<protein>
    <submittedName>
        <fullName evidence="5">5-methyltetrahydropteroyltriglutamate-homocysteine methyltransferase, nonfunctional</fullName>
    </submittedName>
</protein>
<feature type="domain" description="Cobalamin-independent methionine synthase MetE C-terminal/archaeal" evidence="4">
    <location>
        <begin position="11"/>
        <end position="344"/>
    </location>
</feature>
<dbReference type="CDD" id="cd03311">
    <property type="entry name" value="CIMS_C_terminal_like"/>
    <property type="match status" value="1"/>
</dbReference>
<dbReference type="PANTHER" id="PTHR30519">
    <property type="entry name" value="5-METHYLTETRAHYDROPTEROYLTRIGLUTAMATE--HOMOCYSTEINE METHYLTRANSFERASE"/>
    <property type="match status" value="1"/>
</dbReference>
<dbReference type="Pfam" id="PF01717">
    <property type="entry name" value="Meth_synt_2"/>
    <property type="match status" value="1"/>
</dbReference>
<name>A0A0G0NKN4_9BACT</name>
<evidence type="ECO:0000256" key="2">
    <source>
        <dbReference type="ARBA" id="ARBA00022723"/>
    </source>
</evidence>
<keyword evidence="5" id="KW-0489">Methyltransferase</keyword>
<sequence>MLMKIKQDKILTAIVGSYPKPKYIYAKSGRKLLDNLGFSFNVKNKNLDRACQEAIQDQNEAGIDLVTDGEERRGHYVLYVLKGLEGIDFNNLKTISIRGGIYKRDVPVVRGKIRYKEPILVDDFQFTKKYAKNFAKIGLPGPSTVVDCIADDYYQNLEKLAFDYAQAIRYEVADLIKAGCQIIQFDDPVLLRYPDRAKKWGLKALEACFKGWEDQATFIVHICCGYPNKPLEKKGIKYKANQDYYADVLEWFSRSKLDAVSIEGAQSKLDLSVLPNIGKKAVMLGVLDVGENRVESVDELVNRGQEALRYLPANQLILAPDCGMLQLSRKSSKAKLKNMAEAVKELNK</sequence>
<evidence type="ECO:0000256" key="1">
    <source>
        <dbReference type="ARBA" id="ARBA00001947"/>
    </source>
</evidence>
<dbReference type="InterPro" id="IPR038071">
    <property type="entry name" value="UROD/MetE-like_sf"/>
</dbReference>
<evidence type="ECO:0000256" key="3">
    <source>
        <dbReference type="ARBA" id="ARBA00022833"/>
    </source>
</evidence>
<dbReference type="GO" id="GO:0032259">
    <property type="term" value="P:methylation"/>
    <property type="evidence" value="ECO:0007669"/>
    <property type="project" value="UniProtKB-KW"/>
</dbReference>
<dbReference type="EMBL" id="LBVC01000037">
    <property type="protein sequence ID" value="KKQ77626.1"/>
    <property type="molecule type" value="Genomic_DNA"/>
</dbReference>
<dbReference type="InterPro" id="IPR002629">
    <property type="entry name" value="Met_Synth_C/arc"/>
</dbReference>
<dbReference type="AlphaFoldDB" id="A0A0G0NKN4"/>
<dbReference type="Proteomes" id="UP000034324">
    <property type="component" value="Unassembled WGS sequence"/>
</dbReference>
<keyword evidence="2" id="KW-0479">Metal-binding</keyword>
<keyword evidence="5" id="KW-0808">Transferase</keyword>